<dbReference type="InterPro" id="IPR001279">
    <property type="entry name" value="Metallo-B-lactamas"/>
</dbReference>
<proteinExistence type="predicted"/>
<dbReference type="OrthoDB" id="11380at2"/>
<dbReference type="Proteomes" id="UP000298460">
    <property type="component" value="Unassembled WGS sequence"/>
</dbReference>
<accession>A0A4Z0QXJ6</accession>
<dbReference type="InterPro" id="IPR036866">
    <property type="entry name" value="RibonucZ/Hydroxyglut_hydro"/>
</dbReference>
<dbReference type="SMART" id="SM00849">
    <property type="entry name" value="Lactamase_B"/>
    <property type="match status" value="1"/>
</dbReference>
<feature type="domain" description="Metallo-beta-lactamase" evidence="1">
    <location>
        <begin position="9"/>
        <end position="178"/>
    </location>
</feature>
<dbReference type="AlphaFoldDB" id="A0A4Z0QXJ6"/>
<keyword evidence="3" id="KW-1185">Reference proteome</keyword>
<protein>
    <submittedName>
        <fullName evidence="2">MBL fold metallo-hydrolase</fullName>
    </submittedName>
</protein>
<dbReference type="Pfam" id="PF00753">
    <property type="entry name" value="Lactamase_B"/>
    <property type="match status" value="1"/>
</dbReference>
<dbReference type="GO" id="GO:0016787">
    <property type="term" value="F:hydrolase activity"/>
    <property type="evidence" value="ECO:0007669"/>
    <property type="project" value="UniProtKB-KW"/>
</dbReference>
<sequence length="251" mass="29116">MKMLGTTINVYVYFIDGMLIDSGPRRMKKEIVDFCTLNRPEKIVHTHFHEDHTGNTAYLISKLQIPAYIHPESSDICLQKGKIPLYRFAFWGNREGFQAESLPKIIKNSHSRYEVIHTPGHTPDHVVFLDKNEGRLFSGDLFVQPRTRIVRRHENIPLLMKSLRILLKEDFDTVYCAHAGVLKNGYQLVKQKLSYLEELQEKILTMSNKGQETIVIARKLFPQTPTITYFSFGQFSSYNLVRSLIEDRIGQ</sequence>
<gene>
    <name evidence="2" type="ORF">E4K67_25375</name>
</gene>
<dbReference type="SUPFAM" id="SSF56281">
    <property type="entry name" value="Metallo-hydrolase/oxidoreductase"/>
    <property type="match status" value="1"/>
</dbReference>
<comment type="caution">
    <text evidence="2">The sequence shown here is derived from an EMBL/GenBank/DDBJ whole genome shotgun (WGS) entry which is preliminary data.</text>
</comment>
<keyword evidence="2" id="KW-0378">Hydrolase</keyword>
<dbReference type="EMBL" id="SPQQ01000014">
    <property type="protein sequence ID" value="TGE35492.1"/>
    <property type="molecule type" value="Genomic_DNA"/>
</dbReference>
<evidence type="ECO:0000313" key="3">
    <source>
        <dbReference type="Proteomes" id="UP000298460"/>
    </source>
</evidence>
<name>A0A4Z0QXJ6_9FIRM</name>
<dbReference type="Gene3D" id="3.60.15.10">
    <property type="entry name" value="Ribonuclease Z/Hydroxyacylglutathione hydrolase-like"/>
    <property type="match status" value="1"/>
</dbReference>
<evidence type="ECO:0000259" key="1">
    <source>
        <dbReference type="SMART" id="SM00849"/>
    </source>
</evidence>
<dbReference type="InterPro" id="IPR050662">
    <property type="entry name" value="Sec-metab_biosynth-thioest"/>
</dbReference>
<organism evidence="2 3">
    <name type="scientific">Desulfosporosinus fructosivorans</name>
    <dbReference type="NCBI Taxonomy" id="2018669"/>
    <lineage>
        <taxon>Bacteria</taxon>
        <taxon>Bacillati</taxon>
        <taxon>Bacillota</taxon>
        <taxon>Clostridia</taxon>
        <taxon>Eubacteriales</taxon>
        <taxon>Desulfitobacteriaceae</taxon>
        <taxon>Desulfosporosinus</taxon>
    </lineage>
</organism>
<reference evidence="2 3" key="1">
    <citation type="submission" date="2019-03" db="EMBL/GenBank/DDBJ databases">
        <title>Draft Genome Sequence of Desulfosporosinus fructosivorans Strain 63.6F, Isolated from Marine Sediment in the Baltic Sea.</title>
        <authorList>
            <person name="Hausmann B."/>
            <person name="Vandieken V."/>
            <person name="Pjevac P."/>
            <person name="Schreck K."/>
            <person name="Herbold C.W."/>
            <person name="Loy A."/>
        </authorList>
    </citation>
    <scope>NUCLEOTIDE SEQUENCE [LARGE SCALE GENOMIC DNA]</scope>
    <source>
        <strain evidence="2 3">63.6F</strain>
    </source>
</reference>
<evidence type="ECO:0000313" key="2">
    <source>
        <dbReference type="EMBL" id="TGE35492.1"/>
    </source>
</evidence>
<dbReference type="PANTHER" id="PTHR23131">
    <property type="entry name" value="ENDORIBONUCLEASE LACTB2"/>
    <property type="match status" value="1"/>
</dbReference>